<dbReference type="Proteomes" id="UP001172386">
    <property type="component" value="Unassembled WGS sequence"/>
</dbReference>
<keyword evidence="2" id="KW-1185">Reference proteome</keyword>
<protein>
    <submittedName>
        <fullName evidence="1">Uncharacterized protein</fullName>
    </submittedName>
</protein>
<organism evidence="1 2">
    <name type="scientific">Neophaeococcomyces mojaviensis</name>
    <dbReference type="NCBI Taxonomy" id="3383035"/>
    <lineage>
        <taxon>Eukaryota</taxon>
        <taxon>Fungi</taxon>
        <taxon>Dikarya</taxon>
        <taxon>Ascomycota</taxon>
        <taxon>Pezizomycotina</taxon>
        <taxon>Eurotiomycetes</taxon>
        <taxon>Chaetothyriomycetidae</taxon>
        <taxon>Chaetothyriales</taxon>
        <taxon>Chaetothyriales incertae sedis</taxon>
        <taxon>Neophaeococcomyces</taxon>
    </lineage>
</organism>
<gene>
    <name evidence="1" type="ORF">H2198_004251</name>
</gene>
<evidence type="ECO:0000313" key="1">
    <source>
        <dbReference type="EMBL" id="KAJ9657490.1"/>
    </source>
</evidence>
<reference evidence="1" key="1">
    <citation type="submission" date="2022-10" db="EMBL/GenBank/DDBJ databases">
        <title>Culturing micro-colonial fungi from biological soil crusts in the Mojave desert and describing Neophaeococcomyces mojavensis, and introducing the new genera and species Taxawa tesnikishii.</title>
        <authorList>
            <person name="Kurbessoian T."/>
            <person name="Stajich J.E."/>
        </authorList>
    </citation>
    <scope>NUCLEOTIDE SEQUENCE</scope>
    <source>
        <strain evidence="1">JES_112</strain>
    </source>
</reference>
<name>A0ACC3A9G6_9EURO</name>
<evidence type="ECO:0000313" key="2">
    <source>
        <dbReference type="Proteomes" id="UP001172386"/>
    </source>
</evidence>
<accession>A0ACC3A9G6</accession>
<sequence length="321" mass="36374">MILDKKIRVAAHYGFKGIEIVYSDLSAYSSEHNVSMIQGAESIRSLCDELGIEILSLAPFENFEGTISPSLQERIAIAQQWIDIARKLRAPHLQVPAQYGKEGSDCTTNIDTIVSELQQLADLAGDATDGQQQVVKIAFEPMSWSTSHSTWESVVELINLVDRSNFGLCLDSFHIITKIWASPFDAITGTYPDADRNLKDSLTQFKDNFPLEKLFYVQLSDGERFDPPFSKDHPWYIEDEAPEFTWSKHARPFPGETELGGYFPVGEFLRLCVEEKGFKGWISIEIFDRRMKVSGHSMEEAAKRARKSWESLLRPVEKAKT</sequence>
<proteinExistence type="predicted"/>
<dbReference type="EMBL" id="JAPDRQ010000063">
    <property type="protein sequence ID" value="KAJ9657490.1"/>
    <property type="molecule type" value="Genomic_DNA"/>
</dbReference>
<comment type="caution">
    <text evidence="1">The sequence shown here is derived from an EMBL/GenBank/DDBJ whole genome shotgun (WGS) entry which is preliminary data.</text>
</comment>